<evidence type="ECO:0000256" key="8">
    <source>
        <dbReference type="ARBA" id="ARBA00022519"/>
    </source>
</evidence>
<evidence type="ECO:0000313" key="31">
    <source>
        <dbReference type="EMBL" id="AVY94138.1"/>
    </source>
</evidence>
<dbReference type="InterPro" id="IPR050396">
    <property type="entry name" value="Glycosyltr_51/Transpeptidase"/>
</dbReference>
<dbReference type="InterPro" id="IPR001264">
    <property type="entry name" value="Glyco_trans_51"/>
</dbReference>
<keyword evidence="7" id="KW-1003">Cell membrane</keyword>
<keyword evidence="14" id="KW-0378">Hydrolase</keyword>
<evidence type="ECO:0000256" key="18">
    <source>
        <dbReference type="ARBA" id="ARBA00022989"/>
    </source>
</evidence>
<evidence type="ECO:0000256" key="4">
    <source>
        <dbReference type="ARBA" id="ARBA00007739"/>
    </source>
</evidence>
<protein>
    <recommendedName>
        <fullName evidence="6">Penicillin-binding protein 1A</fullName>
        <ecNumber evidence="24">2.4.99.28</ecNumber>
        <ecNumber evidence="5">3.4.16.4</ecNumber>
    </recommendedName>
</protein>
<dbReference type="SUPFAM" id="SSF56601">
    <property type="entry name" value="beta-lactamase/transpeptidase-like"/>
    <property type="match status" value="1"/>
</dbReference>
<dbReference type="STRING" id="1122240.GCA_000620105_03404"/>
<keyword evidence="13" id="KW-0812">Transmembrane</keyword>
<evidence type="ECO:0000259" key="29">
    <source>
        <dbReference type="Pfam" id="PF00912"/>
    </source>
</evidence>
<comment type="catalytic activity">
    <reaction evidence="25">
        <text>[GlcNAc-(1-&gt;4)-Mur2Ac(oyl-L-Ala-gamma-D-Glu-L-Lys-D-Ala-D-Ala)](n)-di-trans,octa-cis-undecaprenyl diphosphate + beta-D-GlcNAc-(1-&gt;4)-Mur2Ac(oyl-L-Ala-gamma-D-Glu-L-Lys-D-Ala-D-Ala)-di-trans,octa-cis-undecaprenyl diphosphate = [GlcNAc-(1-&gt;4)-Mur2Ac(oyl-L-Ala-gamma-D-Glu-L-Lys-D-Ala-D-Ala)](n+1)-di-trans,octa-cis-undecaprenyl diphosphate + di-trans,octa-cis-undecaprenyl diphosphate + H(+)</text>
        <dbReference type="Rhea" id="RHEA:23708"/>
        <dbReference type="Rhea" id="RHEA-COMP:9602"/>
        <dbReference type="Rhea" id="RHEA-COMP:9603"/>
        <dbReference type="ChEBI" id="CHEBI:15378"/>
        <dbReference type="ChEBI" id="CHEBI:58405"/>
        <dbReference type="ChEBI" id="CHEBI:60033"/>
        <dbReference type="ChEBI" id="CHEBI:78435"/>
        <dbReference type="EC" id="2.4.99.28"/>
    </reaction>
</comment>
<dbReference type="KEGG" id="maer:DAI18_08840"/>
<evidence type="ECO:0000256" key="6">
    <source>
        <dbReference type="ARBA" id="ARBA00018638"/>
    </source>
</evidence>
<evidence type="ECO:0000256" key="21">
    <source>
        <dbReference type="ARBA" id="ARBA00023268"/>
    </source>
</evidence>
<dbReference type="GO" id="GO:0008955">
    <property type="term" value="F:peptidoglycan glycosyltransferase activity"/>
    <property type="evidence" value="ECO:0007669"/>
    <property type="project" value="UniProtKB-EC"/>
</dbReference>
<dbReference type="InterPro" id="IPR023346">
    <property type="entry name" value="Lysozyme-like_dom_sf"/>
</dbReference>
<evidence type="ECO:0000259" key="30">
    <source>
        <dbReference type="Pfam" id="PF17092"/>
    </source>
</evidence>
<keyword evidence="17" id="KW-0573">Peptidoglycan synthesis</keyword>
<dbReference type="Pfam" id="PF00905">
    <property type="entry name" value="Transpeptidase"/>
    <property type="match status" value="1"/>
</dbReference>
<dbReference type="InterPro" id="IPR001460">
    <property type="entry name" value="PCN-bd_Tpept"/>
</dbReference>
<evidence type="ECO:0000256" key="10">
    <source>
        <dbReference type="ARBA" id="ARBA00022670"/>
    </source>
</evidence>
<keyword evidence="16" id="KW-0735">Signal-anchor</keyword>
<dbReference type="EMBL" id="CP028519">
    <property type="protein sequence ID" value="AVY94138.1"/>
    <property type="molecule type" value="Genomic_DNA"/>
</dbReference>
<evidence type="ECO:0000256" key="2">
    <source>
        <dbReference type="ARBA" id="ARBA00004752"/>
    </source>
</evidence>
<evidence type="ECO:0000256" key="24">
    <source>
        <dbReference type="ARBA" id="ARBA00044770"/>
    </source>
</evidence>
<evidence type="ECO:0000256" key="12">
    <source>
        <dbReference type="ARBA" id="ARBA00022679"/>
    </source>
</evidence>
<dbReference type="EC" id="2.4.99.28" evidence="24"/>
<evidence type="ECO:0000256" key="23">
    <source>
        <dbReference type="ARBA" id="ARBA00034000"/>
    </source>
</evidence>
<comment type="catalytic activity">
    <reaction evidence="23">
        <text>Preferential cleavage: (Ac)2-L-Lys-D-Ala-|-D-Ala. Also transpeptidation of peptidyl-alanyl moieties that are N-acyl substituents of D-alanine.</text>
        <dbReference type="EC" id="3.4.16.4"/>
    </reaction>
</comment>
<comment type="pathway">
    <text evidence="26">Glycan biosynthesis.</text>
</comment>
<dbReference type="Gene3D" id="3.40.710.10">
    <property type="entry name" value="DD-peptidase/beta-lactamase superfamily"/>
    <property type="match status" value="2"/>
</dbReference>
<evidence type="ECO:0000256" key="25">
    <source>
        <dbReference type="ARBA" id="ARBA00049902"/>
    </source>
</evidence>
<evidence type="ECO:0000256" key="27">
    <source>
        <dbReference type="SAM" id="MobiDB-lite"/>
    </source>
</evidence>
<feature type="compositionally biased region" description="Polar residues" evidence="27">
    <location>
        <begin position="750"/>
        <end position="762"/>
    </location>
</feature>
<evidence type="ECO:0000256" key="3">
    <source>
        <dbReference type="ARBA" id="ARBA00007090"/>
    </source>
</evidence>
<dbReference type="UniPathway" id="UPA00219"/>
<feature type="domain" description="Glycosyl transferase family 51" evidence="29">
    <location>
        <begin position="57"/>
        <end position="231"/>
    </location>
</feature>
<evidence type="ECO:0000256" key="1">
    <source>
        <dbReference type="ARBA" id="ARBA00004249"/>
    </source>
</evidence>
<dbReference type="SUPFAM" id="SSF53955">
    <property type="entry name" value="Lysozyme-like"/>
    <property type="match status" value="1"/>
</dbReference>
<comment type="similarity">
    <text evidence="4">In the N-terminal section; belongs to the glycosyltransferase 51 family.</text>
</comment>
<dbReference type="GO" id="GO:0071555">
    <property type="term" value="P:cell wall organization"/>
    <property type="evidence" value="ECO:0007669"/>
    <property type="project" value="UniProtKB-KW"/>
</dbReference>
<evidence type="ECO:0000256" key="7">
    <source>
        <dbReference type="ARBA" id="ARBA00022475"/>
    </source>
</evidence>
<keyword evidence="22" id="KW-0961">Cell wall biogenesis/degradation</keyword>
<keyword evidence="20" id="KW-0046">Antibiotic resistance</keyword>
<organism evidence="31 32">
    <name type="scientific">Microvirgula aerodenitrificans</name>
    <dbReference type="NCBI Taxonomy" id="57480"/>
    <lineage>
        <taxon>Bacteria</taxon>
        <taxon>Pseudomonadati</taxon>
        <taxon>Pseudomonadota</taxon>
        <taxon>Betaproteobacteria</taxon>
        <taxon>Neisseriales</taxon>
        <taxon>Aquaspirillaceae</taxon>
        <taxon>Microvirgula</taxon>
    </lineage>
</organism>
<dbReference type="RefSeq" id="WP_028500227.1">
    <property type="nucleotide sequence ID" value="NZ_CP028519.1"/>
</dbReference>
<evidence type="ECO:0000259" key="28">
    <source>
        <dbReference type="Pfam" id="PF00905"/>
    </source>
</evidence>
<dbReference type="GO" id="GO:0030288">
    <property type="term" value="C:outer membrane-bounded periplasmic space"/>
    <property type="evidence" value="ECO:0007669"/>
    <property type="project" value="TreeGrafter"/>
</dbReference>
<evidence type="ECO:0000256" key="22">
    <source>
        <dbReference type="ARBA" id="ARBA00023316"/>
    </source>
</evidence>
<dbReference type="PANTHER" id="PTHR32282:SF27">
    <property type="entry name" value="PENICILLIN-BINDING PROTEIN 1A"/>
    <property type="match status" value="1"/>
</dbReference>
<dbReference type="Proteomes" id="UP000244173">
    <property type="component" value="Chromosome"/>
</dbReference>
<dbReference type="OrthoDB" id="9766909at2"/>
<dbReference type="GO" id="GO:0008658">
    <property type="term" value="F:penicillin binding"/>
    <property type="evidence" value="ECO:0007669"/>
    <property type="project" value="InterPro"/>
</dbReference>
<dbReference type="EC" id="3.4.16.4" evidence="5"/>
<keyword evidence="18" id="KW-1133">Transmembrane helix</keyword>
<evidence type="ECO:0000256" key="26">
    <source>
        <dbReference type="ARBA" id="ARBA00060592"/>
    </source>
</evidence>
<dbReference type="GO" id="GO:0009252">
    <property type="term" value="P:peptidoglycan biosynthetic process"/>
    <property type="evidence" value="ECO:0007669"/>
    <property type="project" value="UniProtKB-UniPathway"/>
</dbReference>
<feature type="domain" description="Penicillin-binding protein OB-like" evidence="30">
    <location>
        <begin position="318"/>
        <end position="424"/>
    </location>
</feature>
<evidence type="ECO:0000256" key="5">
    <source>
        <dbReference type="ARBA" id="ARBA00012448"/>
    </source>
</evidence>
<evidence type="ECO:0000256" key="9">
    <source>
        <dbReference type="ARBA" id="ARBA00022645"/>
    </source>
</evidence>
<dbReference type="AlphaFoldDB" id="A0A2S0P9T5"/>
<feature type="compositionally biased region" description="Basic and acidic residues" evidence="27">
    <location>
        <begin position="778"/>
        <end position="791"/>
    </location>
</feature>
<keyword evidence="12" id="KW-0808">Transferase</keyword>
<evidence type="ECO:0000256" key="16">
    <source>
        <dbReference type="ARBA" id="ARBA00022968"/>
    </source>
</evidence>
<dbReference type="Pfam" id="PF00912">
    <property type="entry name" value="Transgly"/>
    <property type="match status" value="1"/>
</dbReference>
<evidence type="ECO:0000313" key="32">
    <source>
        <dbReference type="Proteomes" id="UP000244173"/>
    </source>
</evidence>
<sequence length="791" mass="86827">MFSRLLGGIALIVAVLIVIGAGLAGVGIAVTYPRLPSLDVLTAYRPKIPLRVYTADGALIGEFGEERRSFTPIGEVPPLMKKAILAAEDERFYEHGGIDYLGIARAAVANVTTGHIRSGASTITMQVAKNFFLSSERTFTRKFNEALLAFKIEHNLSKDQILELYYNQIYLGQRAYGFTSAAQIYFGKTLDQLTPAEMAMLAGLPKAPSSYNPVVNPERAHLRQLYVLRRMRELNFIDNDQYEAAKQEKLKLASRNEDFSVPAQYVAEMVRQSMYTRYKEAAYTEGFRVYTTLKSDPQRWAFDAVREGLMSYDRRHGYRGPESFIDLAALPEGADRDEALDDALAAIRDSGSLQPAVVLEASPTLVSVYLRGGDKVDLRGRALSFAQRFLSPKLTPAQRIRPGSIIRITKDEDGGWSITQMPKVEGAFVAVDPKTGAIQSLVGGFDFNRNHFNRVTMAWRQPGSSFKPFIYSAGLERGFTPSTLVNDAPLVIDPQTIGGQRWEPKNYDGRYAGMMTLRRGLTLSKNLVSIRVLMATGTDYTQQYLQRFDFGPKQHPAYLTMALGAGMVTPLGMAEGYSVFANGGWQVKPYFIDRIEDSLGHVLAKTAPIVAGQNARQVIDPRNAFIMTNLMQDVVKFGTGRSALSLGRSDLAGKTGTTNDSRDAWFAGFAPGELVGIAWVGFDNNKSLGGGETGGGAALPIWISYMRHALKSVPEVELPVPSGIVVKPGAGLHGQPEYYYQEFLQTSPELGLNNQASRSVESNEADPAASPSTPPPDSARDAVENVKEQLF</sequence>
<evidence type="ECO:0000256" key="11">
    <source>
        <dbReference type="ARBA" id="ARBA00022676"/>
    </source>
</evidence>
<keyword evidence="9" id="KW-0121">Carboxypeptidase</keyword>
<keyword evidence="15" id="KW-0133">Cell shape</keyword>
<keyword evidence="19" id="KW-0472">Membrane</keyword>
<evidence type="ECO:0000256" key="17">
    <source>
        <dbReference type="ARBA" id="ARBA00022984"/>
    </source>
</evidence>
<keyword evidence="10" id="KW-0645">Protease</keyword>
<dbReference type="PANTHER" id="PTHR32282">
    <property type="entry name" value="BINDING PROTEIN TRANSPEPTIDASE, PUTATIVE-RELATED"/>
    <property type="match status" value="1"/>
</dbReference>
<keyword evidence="21" id="KW-0511">Multifunctional enzyme</keyword>
<dbReference type="GO" id="GO:0006508">
    <property type="term" value="P:proteolysis"/>
    <property type="evidence" value="ECO:0007669"/>
    <property type="project" value="UniProtKB-KW"/>
</dbReference>
<dbReference type="InterPro" id="IPR031376">
    <property type="entry name" value="PCB_OB"/>
</dbReference>
<dbReference type="FunFam" id="1.10.3810.10:FF:000003">
    <property type="entry name" value="Penicillin-binding protein 1a"/>
    <property type="match status" value="1"/>
</dbReference>
<dbReference type="NCBIfam" id="TIGR02074">
    <property type="entry name" value="PBP_1a_fam"/>
    <property type="match status" value="1"/>
</dbReference>
<reference evidence="31 32" key="1">
    <citation type="submission" date="2018-04" db="EMBL/GenBank/DDBJ databases">
        <title>Denitrifier Microvirgula.</title>
        <authorList>
            <person name="Anderson E."/>
            <person name="Jang J."/>
            <person name="Ishii S."/>
        </authorList>
    </citation>
    <scope>NUCLEOTIDE SEQUENCE [LARGE SCALE GENOMIC DNA]</scope>
    <source>
        <strain evidence="31 32">BE2.4</strain>
    </source>
</reference>
<keyword evidence="8" id="KW-0997">Cell inner membrane</keyword>
<comment type="similarity">
    <text evidence="3">In the C-terminal section; belongs to the transpeptidase family.</text>
</comment>
<dbReference type="Gene3D" id="1.10.3810.10">
    <property type="entry name" value="Biosynthetic peptidoglycan transglycosylase-like"/>
    <property type="match status" value="1"/>
</dbReference>
<feature type="region of interest" description="Disordered" evidence="27">
    <location>
        <begin position="750"/>
        <end position="791"/>
    </location>
</feature>
<proteinExistence type="inferred from homology"/>
<dbReference type="GO" id="GO:0046677">
    <property type="term" value="P:response to antibiotic"/>
    <property type="evidence" value="ECO:0007669"/>
    <property type="project" value="UniProtKB-KW"/>
</dbReference>
<dbReference type="GO" id="GO:0009002">
    <property type="term" value="F:serine-type D-Ala-D-Ala carboxypeptidase activity"/>
    <property type="evidence" value="ECO:0007669"/>
    <property type="project" value="UniProtKB-EC"/>
</dbReference>
<evidence type="ECO:0000256" key="15">
    <source>
        <dbReference type="ARBA" id="ARBA00022960"/>
    </source>
</evidence>
<dbReference type="Pfam" id="PF17092">
    <property type="entry name" value="PCB_OB"/>
    <property type="match status" value="1"/>
</dbReference>
<dbReference type="InterPro" id="IPR012338">
    <property type="entry name" value="Beta-lactam/transpept-like"/>
</dbReference>
<name>A0A2S0P9T5_9NEIS</name>
<evidence type="ECO:0000256" key="19">
    <source>
        <dbReference type="ARBA" id="ARBA00023136"/>
    </source>
</evidence>
<evidence type="ECO:0000256" key="20">
    <source>
        <dbReference type="ARBA" id="ARBA00023251"/>
    </source>
</evidence>
<evidence type="ECO:0000256" key="13">
    <source>
        <dbReference type="ARBA" id="ARBA00022692"/>
    </source>
</evidence>
<accession>A0A2S0P9T5</accession>
<comment type="pathway">
    <text evidence="2">Cell wall biogenesis; peptidoglycan biosynthesis.</text>
</comment>
<comment type="subcellular location">
    <subcellularLocation>
        <location evidence="1">Cell inner membrane</location>
        <topology evidence="1">Single-pass type II membrane protein</topology>
    </subcellularLocation>
</comment>
<keyword evidence="11" id="KW-0328">Glycosyltransferase</keyword>
<feature type="domain" description="Penicillin-binding protein transpeptidase" evidence="28">
    <location>
        <begin position="426"/>
        <end position="674"/>
    </location>
</feature>
<evidence type="ECO:0000256" key="14">
    <source>
        <dbReference type="ARBA" id="ARBA00022801"/>
    </source>
</evidence>
<keyword evidence="32" id="KW-1185">Reference proteome</keyword>
<dbReference type="GO" id="GO:0008360">
    <property type="term" value="P:regulation of cell shape"/>
    <property type="evidence" value="ECO:0007669"/>
    <property type="project" value="UniProtKB-KW"/>
</dbReference>
<gene>
    <name evidence="31" type="ORF">DAI18_08840</name>
</gene>
<dbReference type="InterPro" id="IPR036950">
    <property type="entry name" value="PBP_transglycosylase"/>
</dbReference>
<dbReference type="GO" id="GO:0005886">
    <property type="term" value="C:plasma membrane"/>
    <property type="evidence" value="ECO:0007669"/>
    <property type="project" value="UniProtKB-SubCell"/>
</dbReference>